<evidence type="ECO:0000256" key="1">
    <source>
        <dbReference type="SAM" id="MobiDB-lite"/>
    </source>
</evidence>
<feature type="region of interest" description="Disordered" evidence="1">
    <location>
        <begin position="1"/>
        <end position="33"/>
    </location>
</feature>
<sequence length="77" mass="8792">MKNYWSDERNNDAGRQADAEWSKQTETNKNTQSSFPLFSFSPIAHLNLTNQCQFTVITQHISSVIPPRDSILFLACT</sequence>
<keyword evidence="3" id="KW-1185">Reference proteome</keyword>
<accession>A0AAD8NQL4</accession>
<dbReference type="AlphaFoldDB" id="A0AAD8NQL4"/>
<dbReference type="Proteomes" id="UP001229421">
    <property type="component" value="Unassembled WGS sequence"/>
</dbReference>
<feature type="compositionally biased region" description="Polar residues" evidence="1">
    <location>
        <begin position="24"/>
        <end position="33"/>
    </location>
</feature>
<dbReference type="EMBL" id="JAUHHV010000007">
    <property type="protein sequence ID" value="KAK1417091.1"/>
    <property type="molecule type" value="Genomic_DNA"/>
</dbReference>
<proteinExistence type="predicted"/>
<comment type="caution">
    <text evidence="2">The sequence shown here is derived from an EMBL/GenBank/DDBJ whole genome shotgun (WGS) entry which is preliminary data.</text>
</comment>
<reference evidence="2" key="1">
    <citation type="journal article" date="2023" name="bioRxiv">
        <title>Improved chromosome-level genome assembly for marigold (Tagetes erecta).</title>
        <authorList>
            <person name="Jiang F."/>
            <person name="Yuan L."/>
            <person name="Wang S."/>
            <person name="Wang H."/>
            <person name="Xu D."/>
            <person name="Wang A."/>
            <person name="Fan W."/>
        </authorList>
    </citation>
    <scope>NUCLEOTIDE SEQUENCE</scope>
    <source>
        <strain evidence="2">WSJ</strain>
        <tissue evidence="2">Leaf</tissue>
    </source>
</reference>
<evidence type="ECO:0000313" key="3">
    <source>
        <dbReference type="Proteomes" id="UP001229421"/>
    </source>
</evidence>
<gene>
    <name evidence="2" type="ORF">QVD17_26213</name>
</gene>
<feature type="compositionally biased region" description="Basic and acidic residues" evidence="1">
    <location>
        <begin position="1"/>
        <end position="23"/>
    </location>
</feature>
<organism evidence="2 3">
    <name type="scientific">Tagetes erecta</name>
    <name type="common">African marigold</name>
    <dbReference type="NCBI Taxonomy" id="13708"/>
    <lineage>
        <taxon>Eukaryota</taxon>
        <taxon>Viridiplantae</taxon>
        <taxon>Streptophyta</taxon>
        <taxon>Embryophyta</taxon>
        <taxon>Tracheophyta</taxon>
        <taxon>Spermatophyta</taxon>
        <taxon>Magnoliopsida</taxon>
        <taxon>eudicotyledons</taxon>
        <taxon>Gunneridae</taxon>
        <taxon>Pentapetalae</taxon>
        <taxon>asterids</taxon>
        <taxon>campanulids</taxon>
        <taxon>Asterales</taxon>
        <taxon>Asteraceae</taxon>
        <taxon>Asteroideae</taxon>
        <taxon>Heliantheae alliance</taxon>
        <taxon>Tageteae</taxon>
        <taxon>Tagetes</taxon>
    </lineage>
</organism>
<evidence type="ECO:0000313" key="2">
    <source>
        <dbReference type="EMBL" id="KAK1417091.1"/>
    </source>
</evidence>
<name>A0AAD8NQL4_TARER</name>
<protein>
    <submittedName>
        <fullName evidence="2">Uncharacterized protein</fullName>
    </submittedName>
</protein>